<reference evidence="2" key="1">
    <citation type="submission" date="2024-03" db="EMBL/GenBank/DDBJ databases">
        <title>Human intestinal bacterial collection.</title>
        <authorList>
            <person name="Pauvert C."/>
            <person name="Hitch T.C.A."/>
            <person name="Clavel T."/>
        </authorList>
    </citation>
    <scope>NUCLEOTIDE SEQUENCE [LARGE SCALE GENOMIC DNA]</scope>
    <source>
        <strain evidence="2">CLA-AA-H89B</strain>
    </source>
</reference>
<accession>A0ABV1H3T1</accession>
<name>A0ABV1H3T1_9FIRM</name>
<evidence type="ECO:0000313" key="3">
    <source>
        <dbReference type="Proteomes" id="UP001546774"/>
    </source>
</evidence>
<feature type="transmembrane region" description="Helical" evidence="1">
    <location>
        <begin position="224"/>
        <end position="242"/>
    </location>
</feature>
<evidence type="ECO:0000313" key="2">
    <source>
        <dbReference type="EMBL" id="MEQ2554338.1"/>
    </source>
</evidence>
<evidence type="ECO:0008006" key="4">
    <source>
        <dbReference type="Google" id="ProtNLM"/>
    </source>
</evidence>
<sequence length="253" mass="29485">MKKFVNGWLDTGLLWFSAVLIPVWLMVIFKTAMSEPDAVYCMSDIYSYAHEKGLIIFLLLSQLFIINHIKYEMRAAVLVRKKSMKSFWLSLCKKIFLQAGLFVLYVFVLVTAYGVTHFQWKCNWRELNSNAYAQMQRPVEFEVAAWQTAGIFLIVLFAEITVMAMMIVLLWWKLSQPVYGYAVMMVLFTLEKRMTPAPVNIFFLRMCFPCTRLYYQGIRAGDEILFPLCCVAAAFVLGLFLMRRKNMLKKEAD</sequence>
<proteinExistence type="predicted"/>
<feature type="transmembrane region" description="Helical" evidence="1">
    <location>
        <begin position="179"/>
        <end position="204"/>
    </location>
</feature>
<comment type="caution">
    <text evidence="2">The sequence shown here is derived from an EMBL/GenBank/DDBJ whole genome shotgun (WGS) entry which is preliminary data.</text>
</comment>
<dbReference type="Proteomes" id="UP001546774">
    <property type="component" value="Unassembled WGS sequence"/>
</dbReference>
<keyword evidence="1" id="KW-0472">Membrane</keyword>
<organism evidence="2 3">
    <name type="scientific">Lachnospira intestinalis</name>
    <dbReference type="NCBI Taxonomy" id="3133158"/>
    <lineage>
        <taxon>Bacteria</taxon>
        <taxon>Bacillati</taxon>
        <taxon>Bacillota</taxon>
        <taxon>Clostridia</taxon>
        <taxon>Lachnospirales</taxon>
        <taxon>Lachnospiraceae</taxon>
        <taxon>Lachnospira</taxon>
    </lineage>
</organism>
<keyword evidence="1" id="KW-1133">Transmembrane helix</keyword>
<feature type="transmembrane region" description="Helical" evidence="1">
    <location>
        <begin position="91"/>
        <end position="115"/>
    </location>
</feature>
<evidence type="ECO:0000256" key="1">
    <source>
        <dbReference type="SAM" id="Phobius"/>
    </source>
</evidence>
<feature type="transmembrane region" description="Helical" evidence="1">
    <location>
        <begin position="12"/>
        <end position="33"/>
    </location>
</feature>
<keyword evidence="1" id="KW-0812">Transmembrane</keyword>
<feature type="transmembrane region" description="Helical" evidence="1">
    <location>
        <begin position="53"/>
        <end position="71"/>
    </location>
</feature>
<gene>
    <name evidence="2" type="ORF">WMO37_04800</name>
</gene>
<dbReference type="EMBL" id="JBBMFS010000003">
    <property type="protein sequence ID" value="MEQ2554338.1"/>
    <property type="molecule type" value="Genomic_DNA"/>
</dbReference>
<feature type="transmembrane region" description="Helical" evidence="1">
    <location>
        <begin position="144"/>
        <end position="172"/>
    </location>
</feature>
<protein>
    <recommendedName>
        <fullName evidence="4">ABC-2 family transporter protein</fullName>
    </recommendedName>
</protein>
<keyword evidence="3" id="KW-1185">Reference proteome</keyword>